<keyword evidence="5" id="KW-1185">Reference proteome</keyword>
<organism evidence="4 5">
    <name type="scientific">Pedobacter frigiditerrae</name>
    <dbReference type="NCBI Taxonomy" id="2530452"/>
    <lineage>
        <taxon>Bacteria</taxon>
        <taxon>Pseudomonadati</taxon>
        <taxon>Bacteroidota</taxon>
        <taxon>Sphingobacteriia</taxon>
        <taxon>Sphingobacteriales</taxon>
        <taxon>Sphingobacteriaceae</taxon>
        <taxon>Pedobacter</taxon>
    </lineage>
</organism>
<keyword evidence="1" id="KW-0597">Phosphoprotein</keyword>
<evidence type="ECO:0000259" key="2">
    <source>
        <dbReference type="PROSITE" id="PS50110"/>
    </source>
</evidence>
<proteinExistence type="predicted"/>
<dbReference type="AlphaFoldDB" id="A0A4R0N0K3"/>
<dbReference type="GO" id="GO:0003677">
    <property type="term" value="F:DNA binding"/>
    <property type="evidence" value="ECO:0007669"/>
    <property type="project" value="InterPro"/>
</dbReference>
<dbReference type="RefSeq" id="WP_131551100.1">
    <property type="nucleotide sequence ID" value="NZ_SJSK01000001.1"/>
</dbReference>
<sequence>MDCLIIDDNQISRLTLIQLIALDPSLNLIAECASAKEGLNKILTTSVDLLLLDIEMPGMNGIELAKSLGQKQPMIIFTTSKRDYAVDAFDLKVVDFITKPISPSRFLQSIEKAKEVFQQKNEKLNQQADDFLFIRDSITVRRINVNEILFLEAMGDYVKIQVKDKFYQIHSSLRSVEDKLPKHIFLRVHRSFIINVSKIDTIEGGTLIINGNFVPVSDSFRASLNKRVQIL</sequence>
<feature type="domain" description="Response regulatory" evidence="2">
    <location>
        <begin position="2"/>
        <end position="114"/>
    </location>
</feature>
<dbReference type="Gene3D" id="3.40.50.2300">
    <property type="match status" value="1"/>
</dbReference>
<comment type="caution">
    <text evidence="4">The sequence shown here is derived from an EMBL/GenBank/DDBJ whole genome shotgun (WGS) entry which is preliminary data.</text>
</comment>
<dbReference type="EMBL" id="SJSK01000001">
    <property type="protein sequence ID" value="TCC93231.1"/>
    <property type="molecule type" value="Genomic_DNA"/>
</dbReference>
<protein>
    <submittedName>
        <fullName evidence="4">Response regulator transcription factor</fullName>
    </submittedName>
</protein>
<dbReference type="PROSITE" id="PS50110">
    <property type="entry name" value="RESPONSE_REGULATORY"/>
    <property type="match status" value="1"/>
</dbReference>
<evidence type="ECO:0000256" key="1">
    <source>
        <dbReference type="PROSITE-ProRule" id="PRU00169"/>
    </source>
</evidence>
<dbReference type="Pfam" id="PF04397">
    <property type="entry name" value="LytTR"/>
    <property type="match status" value="1"/>
</dbReference>
<dbReference type="PANTHER" id="PTHR37299">
    <property type="entry name" value="TRANSCRIPTIONAL REGULATOR-RELATED"/>
    <property type="match status" value="1"/>
</dbReference>
<dbReference type="SMART" id="SM00850">
    <property type="entry name" value="LytTR"/>
    <property type="match status" value="1"/>
</dbReference>
<dbReference type="Gene3D" id="2.40.50.1020">
    <property type="entry name" value="LytTr DNA-binding domain"/>
    <property type="match status" value="1"/>
</dbReference>
<evidence type="ECO:0000313" key="4">
    <source>
        <dbReference type="EMBL" id="TCC93231.1"/>
    </source>
</evidence>
<dbReference type="InterPro" id="IPR011006">
    <property type="entry name" value="CheY-like_superfamily"/>
</dbReference>
<name>A0A4R0N0K3_9SPHI</name>
<evidence type="ECO:0000313" key="5">
    <source>
        <dbReference type="Proteomes" id="UP000292884"/>
    </source>
</evidence>
<dbReference type="InterPro" id="IPR001789">
    <property type="entry name" value="Sig_transdc_resp-reg_receiver"/>
</dbReference>
<dbReference type="InterPro" id="IPR046947">
    <property type="entry name" value="LytR-like"/>
</dbReference>
<dbReference type="Pfam" id="PF00072">
    <property type="entry name" value="Response_reg"/>
    <property type="match status" value="1"/>
</dbReference>
<dbReference type="InterPro" id="IPR007492">
    <property type="entry name" value="LytTR_DNA-bd_dom"/>
</dbReference>
<dbReference type="PROSITE" id="PS50930">
    <property type="entry name" value="HTH_LYTTR"/>
    <property type="match status" value="1"/>
</dbReference>
<dbReference type="GO" id="GO:0000156">
    <property type="term" value="F:phosphorelay response regulator activity"/>
    <property type="evidence" value="ECO:0007669"/>
    <property type="project" value="InterPro"/>
</dbReference>
<feature type="domain" description="HTH LytTR-type" evidence="3">
    <location>
        <begin position="143"/>
        <end position="230"/>
    </location>
</feature>
<dbReference type="PANTHER" id="PTHR37299:SF1">
    <property type="entry name" value="STAGE 0 SPORULATION PROTEIN A HOMOLOG"/>
    <property type="match status" value="1"/>
</dbReference>
<dbReference type="Proteomes" id="UP000292884">
    <property type="component" value="Unassembled WGS sequence"/>
</dbReference>
<dbReference type="SMART" id="SM00448">
    <property type="entry name" value="REC"/>
    <property type="match status" value="1"/>
</dbReference>
<dbReference type="OrthoDB" id="9787344at2"/>
<dbReference type="SUPFAM" id="SSF52172">
    <property type="entry name" value="CheY-like"/>
    <property type="match status" value="1"/>
</dbReference>
<reference evidence="4 5" key="1">
    <citation type="submission" date="2019-02" db="EMBL/GenBank/DDBJ databases">
        <title>Pedobacter sp. RP-1-13 sp. nov., isolated from Arctic soil.</title>
        <authorList>
            <person name="Dahal R.H."/>
        </authorList>
    </citation>
    <scope>NUCLEOTIDE SEQUENCE [LARGE SCALE GENOMIC DNA]</scope>
    <source>
        <strain evidence="4 5">RP-1-13</strain>
    </source>
</reference>
<evidence type="ECO:0000259" key="3">
    <source>
        <dbReference type="PROSITE" id="PS50930"/>
    </source>
</evidence>
<accession>A0A4R0N0K3</accession>
<gene>
    <name evidence="4" type="ORF">EZ428_00190</name>
</gene>
<feature type="modified residue" description="4-aspartylphosphate" evidence="1">
    <location>
        <position position="53"/>
    </location>
</feature>